<feature type="region of interest" description="Disordered" evidence="1">
    <location>
        <begin position="87"/>
        <end position="269"/>
    </location>
</feature>
<accession>A0A931GXS5</accession>
<gene>
    <name evidence="3" type="ORF">IW254_001308</name>
</gene>
<keyword evidence="2" id="KW-1133">Transmembrane helix</keyword>
<comment type="caution">
    <text evidence="3">The sequence shown here is derived from an EMBL/GenBank/DDBJ whole genome shotgun (WGS) entry which is preliminary data.</text>
</comment>
<dbReference type="AlphaFoldDB" id="A0A931GXS5"/>
<protein>
    <submittedName>
        <fullName evidence="3">Uncharacterized protein</fullName>
    </submittedName>
</protein>
<feature type="compositionally biased region" description="Low complexity" evidence="1">
    <location>
        <begin position="89"/>
        <end position="118"/>
    </location>
</feature>
<keyword evidence="2" id="KW-0812">Transmembrane</keyword>
<evidence type="ECO:0000256" key="1">
    <source>
        <dbReference type="SAM" id="MobiDB-lite"/>
    </source>
</evidence>
<dbReference type="EMBL" id="JADOUE010000001">
    <property type="protein sequence ID" value="MBG6122339.1"/>
    <property type="molecule type" value="Genomic_DNA"/>
</dbReference>
<evidence type="ECO:0000256" key="2">
    <source>
        <dbReference type="SAM" id="Phobius"/>
    </source>
</evidence>
<reference evidence="3" key="1">
    <citation type="submission" date="2020-11" db="EMBL/GenBank/DDBJ databases">
        <title>Sequencing the genomes of 1000 actinobacteria strains.</title>
        <authorList>
            <person name="Klenk H.-P."/>
        </authorList>
    </citation>
    <scope>NUCLEOTIDE SEQUENCE</scope>
    <source>
        <strain evidence="3">DSM 45632</strain>
    </source>
</reference>
<evidence type="ECO:0000313" key="3">
    <source>
        <dbReference type="EMBL" id="MBG6122339.1"/>
    </source>
</evidence>
<evidence type="ECO:0000313" key="4">
    <source>
        <dbReference type="Proteomes" id="UP000658613"/>
    </source>
</evidence>
<dbReference type="Proteomes" id="UP000658613">
    <property type="component" value="Unassembled WGS sequence"/>
</dbReference>
<proteinExistence type="predicted"/>
<feature type="transmembrane region" description="Helical" evidence="2">
    <location>
        <begin position="290"/>
        <end position="313"/>
    </location>
</feature>
<sequence>MAHYDLYNSLRLDRSKDTTALASEIDQRIATGQMDNEGGLEELQIARKILGDPGRRHLYDAKLSGPSDPEITVSELRSLANATIPHSVQAQAQPQPAQPQPADTQGTSTAAESSGSTSVRFQQDGPQHAQDHPGQDQYSQYDQNHPGQDQYSQYDQNQYSQGQYSQDQYSQDLHRQQQGQYNQDQYSQDQYSQQQGQYGHSAYGQQGYPQQGQFGGQEQYGQQGQQVQQNQGQPGQYGHMQQGFQPGQQSQGQPGQPGQEGPSKAGQAKAKFGDLTSKTKNEFQSSSKSVILGTVIATLLVVGLIWGLISLVSNVGNEEQKVKSTAKEFLKIKDDQKAEEWLRDNAYDDRKDSLENELGIGDDFKGAANYFEANNPKIGEVYDLESVLKVERKFTNKEFNDVFKEEKITGFYMAEVTNKSGEDAGGRMIFFIEDGKAKLIGVESGLKQLTSDDLTDID</sequence>
<keyword evidence="4" id="KW-1185">Reference proteome</keyword>
<feature type="compositionally biased region" description="Low complexity" evidence="1">
    <location>
        <begin position="148"/>
        <end position="262"/>
    </location>
</feature>
<name>A0A931GXS5_9CORY</name>
<dbReference type="RefSeq" id="WP_196824747.1">
    <property type="nucleotide sequence ID" value="NZ_CP046980.1"/>
</dbReference>
<feature type="compositionally biased region" description="Polar residues" evidence="1">
    <location>
        <begin position="136"/>
        <end position="147"/>
    </location>
</feature>
<keyword evidence="2" id="KW-0472">Membrane</keyword>
<organism evidence="3 4">
    <name type="scientific">Corynebacterium aquatimens</name>
    <dbReference type="NCBI Taxonomy" id="1190508"/>
    <lineage>
        <taxon>Bacteria</taxon>
        <taxon>Bacillati</taxon>
        <taxon>Actinomycetota</taxon>
        <taxon>Actinomycetes</taxon>
        <taxon>Mycobacteriales</taxon>
        <taxon>Corynebacteriaceae</taxon>
        <taxon>Corynebacterium</taxon>
    </lineage>
</organism>